<dbReference type="EC" id="2.1.1.197" evidence="3 8"/>
<name>A0AA90SY81_9GAMM</name>
<protein>
    <recommendedName>
        <fullName evidence="3 8">Malonyl-[acyl-carrier protein] O-methyltransferase</fullName>
        <shortName evidence="8">Malonyl-ACP O-methyltransferase</shortName>
        <ecNumber evidence="3 8">2.1.1.197</ecNumber>
    </recommendedName>
    <alternativeName>
        <fullName evidence="8">Biotin synthesis protein BioC</fullName>
    </alternativeName>
</protein>
<proteinExistence type="inferred from homology"/>
<dbReference type="GO" id="GO:0008757">
    <property type="term" value="F:S-adenosylmethionine-dependent methyltransferase activity"/>
    <property type="evidence" value="ECO:0007669"/>
    <property type="project" value="InterPro"/>
</dbReference>
<comment type="catalytic activity">
    <reaction evidence="1 8">
        <text>malonyl-[ACP] + S-adenosyl-L-methionine = malonyl-[ACP] methyl ester + S-adenosyl-L-homocysteine</text>
        <dbReference type="Rhea" id="RHEA:17105"/>
        <dbReference type="Rhea" id="RHEA-COMP:9623"/>
        <dbReference type="Rhea" id="RHEA-COMP:9954"/>
        <dbReference type="ChEBI" id="CHEBI:57856"/>
        <dbReference type="ChEBI" id="CHEBI:59789"/>
        <dbReference type="ChEBI" id="CHEBI:78449"/>
        <dbReference type="ChEBI" id="CHEBI:78845"/>
        <dbReference type="EC" id="2.1.1.197"/>
    </reaction>
</comment>
<evidence type="ECO:0000256" key="8">
    <source>
        <dbReference type="HAMAP-Rule" id="MF_00835"/>
    </source>
</evidence>
<comment type="similarity">
    <text evidence="8">Belongs to the methyltransferase superfamily.</text>
</comment>
<dbReference type="CDD" id="cd02440">
    <property type="entry name" value="AdoMet_MTases"/>
    <property type="match status" value="1"/>
</dbReference>
<dbReference type="HAMAP" id="MF_00835">
    <property type="entry name" value="BioC"/>
    <property type="match status" value="1"/>
</dbReference>
<accession>A0AA90SY81</accession>
<dbReference type="Pfam" id="PF08241">
    <property type="entry name" value="Methyltransf_11"/>
    <property type="match status" value="1"/>
</dbReference>
<gene>
    <name evidence="8 10" type="primary">bioC</name>
    <name evidence="10" type="ORF">QS748_09325</name>
</gene>
<dbReference type="SUPFAM" id="SSF53335">
    <property type="entry name" value="S-adenosyl-L-methionine-dependent methyltransferases"/>
    <property type="match status" value="1"/>
</dbReference>
<evidence type="ECO:0000256" key="1">
    <source>
        <dbReference type="ARBA" id="ARBA00000852"/>
    </source>
</evidence>
<dbReference type="GO" id="GO:0102130">
    <property type="term" value="F:malonyl-CoA methyltransferase activity"/>
    <property type="evidence" value="ECO:0007669"/>
    <property type="project" value="UniProtKB-EC"/>
</dbReference>
<keyword evidence="6 8" id="KW-0949">S-adenosyl-L-methionine</keyword>
<dbReference type="EMBL" id="JASXSV010000013">
    <property type="protein sequence ID" value="MDP0589363.1"/>
    <property type="molecule type" value="Genomic_DNA"/>
</dbReference>
<dbReference type="PANTHER" id="PTHR13090:SF1">
    <property type="entry name" value="ARGININE-HYDROXYLASE NDUFAF5, MITOCHONDRIAL"/>
    <property type="match status" value="1"/>
</dbReference>
<evidence type="ECO:0000313" key="11">
    <source>
        <dbReference type="Proteomes" id="UP001178148"/>
    </source>
</evidence>
<dbReference type="InterPro" id="IPR013216">
    <property type="entry name" value="Methyltransf_11"/>
</dbReference>
<sequence length="276" mass="30724">MNYAKKSNGKKPLVTSLDRSFKKRVASHFSRAATSYDDVARLQKRVAASTMMLLPSSQIPLTILDLGSGTGCQTNVLAKQYPGSLVVGTDLSSGMVQYAKSKYSEVCNSVWSIGDIENIPFQSSSFNLVYSSLAIQWCDLQTVIQQVKRILKPKGTFIFSTLAEGSISELRAAWQLVDEGIHINYFPSFFEQKKLLENGSVQLKALRCQHETLFYSDTLTLLRELKALGVNAIRLPRKGLMSRKKLKALCTAYETFREDAGLPLSYKVIYGKIGLL</sequence>
<keyword evidence="11" id="KW-1185">Reference proteome</keyword>
<evidence type="ECO:0000256" key="6">
    <source>
        <dbReference type="ARBA" id="ARBA00022691"/>
    </source>
</evidence>
<dbReference type="PANTHER" id="PTHR13090">
    <property type="entry name" value="ARGININE-HYDROXYLASE NDUFAF5, MITOCHONDRIAL"/>
    <property type="match status" value="1"/>
</dbReference>
<dbReference type="GO" id="GO:0032259">
    <property type="term" value="P:methylation"/>
    <property type="evidence" value="ECO:0007669"/>
    <property type="project" value="UniProtKB-KW"/>
</dbReference>
<keyword evidence="4 8" id="KW-0489">Methyltransferase</keyword>
<dbReference type="NCBIfam" id="TIGR02072">
    <property type="entry name" value="BioC"/>
    <property type="match status" value="1"/>
</dbReference>
<comment type="caution">
    <text evidence="10">The sequence shown here is derived from an EMBL/GenBank/DDBJ whole genome shotgun (WGS) entry which is preliminary data.</text>
</comment>
<comment type="function">
    <text evidence="8">Converts the free carboxyl group of a malonyl-thioester to its methyl ester by transfer of a methyl group from S-adenosyl-L-methionine (SAM). It allows to synthesize pimeloyl-ACP via the fatty acid synthetic pathway.</text>
</comment>
<dbReference type="InterPro" id="IPR029063">
    <property type="entry name" value="SAM-dependent_MTases_sf"/>
</dbReference>
<keyword evidence="7 8" id="KW-0093">Biotin biosynthesis</keyword>
<dbReference type="Proteomes" id="UP001178148">
    <property type="component" value="Unassembled WGS sequence"/>
</dbReference>
<dbReference type="InterPro" id="IPR011814">
    <property type="entry name" value="BioC"/>
</dbReference>
<dbReference type="GO" id="GO:0010340">
    <property type="term" value="F:carboxyl-O-methyltransferase activity"/>
    <property type="evidence" value="ECO:0007669"/>
    <property type="project" value="UniProtKB-UniRule"/>
</dbReference>
<evidence type="ECO:0000256" key="2">
    <source>
        <dbReference type="ARBA" id="ARBA00004746"/>
    </source>
</evidence>
<dbReference type="Gene3D" id="3.40.50.150">
    <property type="entry name" value="Vaccinia Virus protein VP39"/>
    <property type="match status" value="1"/>
</dbReference>
<dbReference type="GO" id="GO:0009102">
    <property type="term" value="P:biotin biosynthetic process"/>
    <property type="evidence" value="ECO:0007669"/>
    <property type="project" value="UniProtKB-UniRule"/>
</dbReference>
<comment type="pathway">
    <text evidence="2 8">Cofactor biosynthesis; biotin biosynthesis.</text>
</comment>
<dbReference type="InterPro" id="IPR050602">
    <property type="entry name" value="Malonyl-ACP_OMT"/>
</dbReference>
<evidence type="ECO:0000256" key="3">
    <source>
        <dbReference type="ARBA" id="ARBA00012327"/>
    </source>
</evidence>
<keyword evidence="5 8" id="KW-0808">Transferase</keyword>
<organism evidence="10 11">
    <name type="scientific">Candidatus Endonucleibacter bathymodioli</name>
    <dbReference type="NCBI Taxonomy" id="539814"/>
    <lineage>
        <taxon>Bacteria</taxon>
        <taxon>Pseudomonadati</taxon>
        <taxon>Pseudomonadota</taxon>
        <taxon>Gammaproteobacteria</taxon>
        <taxon>Oceanospirillales</taxon>
        <taxon>Endozoicomonadaceae</taxon>
        <taxon>Candidatus Endonucleibacter</taxon>
    </lineage>
</organism>
<evidence type="ECO:0000256" key="4">
    <source>
        <dbReference type="ARBA" id="ARBA00022603"/>
    </source>
</evidence>
<evidence type="ECO:0000256" key="7">
    <source>
        <dbReference type="ARBA" id="ARBA00022756"/>
    </source>
</evidence>
<evidence type="ECO:0000256" key="5">
    <source>
        <dbReference type="ARBA" id="ARBA00022679"/>
    </source>
</evidence>
<reference evidence="10 11" key="1">
    <citation type="journal article" date="2023" name="bioRxiv">
        <title>An intranuclear bacterial parasite of deep-sea mussels expresses apoptosis inhibitors acquired from its host.</title>
        <authorList>
            <person name="Gonzalez Porras M.A."/>
            <person name="Assie A."/>
            <person name="Tietjen M."/>
            <person name="Violette M."/>
            <person name="Kleiner M."/>
            <person name="Gruber-Vodicka H."/>
            <person name="Dubilier N."/>
            <person name="Leisch N."/>
        </authorList>
    </citation>
    <scope>NUCLEOTIDE SEQUENCE [LARGE SCALE GENOMIC DNA]</scope>
    <source>
        <strain evidence="10">IAP13</strain>
    </source>
</reference>
<evidence type="ECO:0000259" key="9">
    <source>
        <dbReference type="Pfam" id="PF08241"/>
    </source>
</evidence>
<feature type="domain" description="Methyltransferase type 11" evidence="9">
    <location>
        <begin position="64"/>
        <end position="159"/>
    </location>
</feature>
<dbReference type="AlphaFoldDB" id="A0AA90SY81"/>
<evidence type="ECO:0000313" key="10">
    <source>
        <dbReference type="EMBL" id="MDP0589363.1"/>
    </source>
</evidence>